<dbReference type="AlphaFoldDB" id="A0A919RIM9"/>
<gene>
    <name evidence="2" type="ORF">Ssi02_27900</name>
</gene>
<feature type="compositionally biased region" description="Polar residues" evidence="1">
    <location>
        <begin position="1"/>
        <end position="11"/>
    </location>
</feature>
<sequence>MGSTDTMQTGTDAEEVRTPPDGPPGKSLRGFLTQDLGQMDFALRRFGLLPAEARAGLEEAGRSFLIGFNAMLSRRLDTIGGLREDLRGFAFEGAGMGAAMLDLLKLTGGRHLRELLNGPALAYPHLVHVGVGWAYARLRARPMWGITTAHPLLRWLALDGFGFHRGFFSADSAVGARREPRPMRRGHRAVVDQGLGRMLWFHECANPDGVAARVAEFPPGRRADLWSGVGMAAAYTGQCDGEGLAGLAAHASRDGYRAHLAQGAAFACAAHLRSGIMPPHTEAAAPLLCGVEADEAGAWTDESLAGLGTNPRTYYHYQSWRAGIRKSWACRNKGRLDI</sequence>
<dbReference type="InterPro" id="IPR012964">
    <property type="entry name" value="DUF1702"/>
</dbReference>
<comment type="caution">
    <text evidence="2">The sequence shown here is derived from an EMBL/GenBank/DDBJ whole genome shotgun (WGS) entry which is preliminary data.</text>
</comment>
<name>A0A919RIM9_9ACTN</name>
<feature type="region of interest" description="Disordered" evidence="1">
    <location>
        <begin position="1"/>
        <end position="28"/>
    </location>
</feature>
<evidence type="ECO:0000313" key="2">
    <source>
        <dbReference type="EMBL" id="GII92559.1"/>
    </source>
</evidence>
<dbReference type="Proteomes" id="UP000606172">
    <property type="component" value="Unassembled WGS sequence"/>
</dbReference>
<evidence type="ECO:0000313" key="3">
    <source>
        <dbReference type="Proteomes" id="UP000606172"/>
    </source>
</evidence>
<evidence type="ECO:0000256" key="1">
    <source>
        <dbReference type="SAM" id="MobiDB-lite"/>
    </source>
</evidence>
<accession>A0A919RIM9</accession>
<protein>
    <submittedName>
        <fullName evidence="2">Enediyne biosynthesis protein</fullName>
    </submittedName>
</protein>
<organism evidence="2 3">
    <name type="scientific">Sinosporangium siamense</name>
    <dbReference type="NCBI Taxonomy" id="1367973"/>
    <lineage>
        <taxon>Bacteria</taxon>
        <taxon>Bacillati</taxon>
        <taxon>Actinomycetota</taxon>
        <taxon>Actinomycetes</taxon>
        <taxon>Streptosporangiales</taxon>
        <taxon>Streptosporangiaceae</taxon>
        <taxon>Sinosporangium</taxon>
    </lineage>
</organism>
<keyword evidence="3" id="KW-1185">Reference proteome</keyword>
<reference evidence="2" key="1">
    <citation type="submission" date="2021-01" db="EMBL/GenBank/DDBJ databases">
        <title>Whole genome shotgun sequence of Sinosporangium siamense NBRC 109515.</title>
        <authorList>
            <person name="Komaki H."/>
            <person name="Tamura T."/>
        </authorList>
    </citation>
    <scope>NUCLEOTIDE SEQUENCE</scope>
    <source>
        <strain evidence="2">NBRC 109515</strain>
    </source>
</reference>
<dbReference type="EMBL" id="BOOW01000018">
    <property type="protein sequence ID" value="GII92559.1"/>
    <property type="molecule type" value="Genomic_DNA"/>
</dbReference>
<dbReference type="Pfam" id="PF08012">
    <property type="entry name" value="DUF1702"/>
    <property type="match status" value="1"/>
</dbReference>
<proteinExistence type="predicted"/>
<dbReference type="RefSeq" id="WP_204025472.1">
    <property type="nucleotide sequence ID" value="NZ_BOOW01000018.1"/>
</dbReference>